<dbReference type="EMBL" id="CT573213">
    <property type="protein sequence ID" value="CAJ61873.1"/>
    <property type="molecule type" value="Genomic_DNA"/>
</dbReference>
<organism evidence="1 2">
    <name type="scientific">Frankia alni (strain DSM 45986 / CECT 9034 / ACN14a)</name>
    <dbReference type="NCBI Taxonomy" id="326424"/>
    <lineage>
        <taxon>Bacteria</taxon>
        <taxon>Bacillati</taxon>
        <taxon>Actinomycetota</taxon>
        <taxon>Actinomycetes</taxon>
        <taxon>Frankiales</taxon>
        <taxon>Frankiaceae</taxon>
        <taxon>Frankia</taxon>
    </lineage>
</organism>
<accession>Q0RKT2</accession>
<dbReference type="Proteomes" id="UP000000657">
    <property type="component" value="Chromosome"/>
</dbReference>
<evidence type="ECO:0000313" key="2">
    <source>
        <dbReference type="Proteomes" id="UP000000657"/>
    </source>
</evidence>
<dbReference type="KEGG" id="fal:FRAAL3229"/>
<gene>
    <name evidence="1" type="ordered locus">FRAAL3229</name>
</gene>
<evidence type="ECO:0000313" key="1">
    <source>
        <dbReference type="EMBL" id="CAJ61873.1"/>
    </source>
</evidence>
<protein>
    <submittedName>
        <fullName evidence="1">Uncharacterized protein</fullName>
    </submittedName>
</protein>
<sequence length="85" mass="8895">MASGWAPGRVRRGTPWQRAVRPEAVRLAGRPGSGAVGGHDPSPLTYFVLGDPGAFPESGYALWPASAIDFPPPADTWIVAIITLG</sequence>
<reference evidence="1 2" key="1">
    <citation type="journal article" date="2007" name="Genome Res.">
        <title>Genome characteristics of facultatively symbiotic Frankia sp. strains reflect host range and host plant biogeography.</title>
        <authorList>
            <person name="Normand P."/>
            <person name="Lapierre P."/>
            <person name="Tisa L.S."/>
            <person name="Gogarten J.P."/>
            <person name="Alloisio N."/>
            <person name="Bagnarol E."/>
            <person name="Bassi C.A."/>
            <person name="Berry A.M."/>
            <person name="Bickhart D.M."/>
            <person name="Choisne N."/>
            <person name="Couloux A."/>
            <person name="Cournoyer B."/>
            <person name="Cruveiller S."/>
            <person name="Daubin V."/>
            <person name="Demange N."/>
            <person name="Francino M.P."/>
            <person name="Goltsman E."/>
            <person name="Huang Y."/>
            <person name="Kopp O.R."/>
            <person name="Labarre L."/>
            <person name="Lapidus A."/>
            <person name="Lavire C."/>
            <person name="Marechal J."/>
            <person name="Martinez M."/>
            <person name="Mastronunzio J.E."/>
            <person name="Mullin B.C."/>
            <person name="Niemann J."/>
            <person name="Pujic P."/>
            <person name="Rawnsley T."/>
            <person name="Rouy Z."/>
            <person name="Schenowitz C."/>
            <person name="Sellstedt A."/>
            <person name="Tavares F."/>
            <person name="Tomkins J.P."/>
            <person name="Vallenet D."/>
            <person name="Valverde C."/>
            <person name="Wall L.G."/>
            <person name="Wang Y."/>
            <person name="Medigue C."/>
            <person name="Benson D.R."/>
        </authorList>
    </citation>
    <scope>NUCLEOTIDE SEQUENCE [LARGE SCALE GENOMIC DNA]</scope>
    <source>
        <strain evidence="2">DSM 45986 / CECT 9034 / ACN14a</strain>
    </source>
</reference>
<proteinExistence type="predicted"/>
<keyword evidence="2" id="KW-1185">Reference proteome</keyword>
<dbReference type="HOGENOM" id="CLU_2507846_0_0_11"/>
<name>Q0RKT2_FRAAA</name>
<dbReference type="AlphaFoldDB" id="Q0RKT2"/>